<feature type="domain" description="YbaK/aminoacyl-tRNA synthetase-associated" evidence="1">
    <location>
        <begin position="24"/>
        <end position="140"/>
    </location>
</feature>
<dbReference type="CDD" id="cd04333">
    <property type="entry name" value="ProX_deacylase"/>
    <property type="match status" value="1"/>
</dbReference>
<accession>A0ABP7KYC6</accession>
<dbReference type="InterPro" id="IPR036754">
    <property type="entry name" value="YbaK/aa-tRNA-synt-asso_dom_sf"/>
</dbReference>
<dbReference type="RefSeq" id="WP_344698268.1">
    <property type="nucleotide sequence ID" value="NZ_BAABBM010000001.1"/>
</dbReference>
<keyword evidence="3" id="KW-1185">Reference proteome</keyword>
<evidence type="ECO:0000313" key="2">
    <source>
        <dbReference type="EMBL" id="GAA3890206.1"/>
    </source>
</evidence>
<dbReference type="InterPro" id="IPR007214">
    <property type="entry name" value="YbaK/aa-tRNA-synth-assoc-dom"/>
</dbReference>
<evidence type="ECO:0000313" key="3">
    <source>
        <dbReference type="Proteomes" id="UP001500827"/>
    </source>
</evidence>
<dbReference type="Pfam" id="PF04073">
    <property type="entry name" value="tRNA_edit"/>
    <property type="match status" value="1"/>
</dbReference>
<dbReference type="PANTHER" id="PTHR30411:SF1">
    <property type="entry name" value="CYTOPLASMIC PROTEIN"/>
    <property type="match status" value="1"/>
</dbReference>
<name>A0ABP7KYC6_9SPHN</name>
<dbReference type="Gene3D" id="3.90.960.10">
    <property type="entry name" value="YbaK/aminoacyl-tRNA synthetase-associated domain"/>
    <property type="match status" value="1"/>
</dbReference>
<sequence length="176" mass="19162">MSLESVRAWLAANAPDLRLIEVEESTATVDTAAKALGVEPGRIAKTLAVRAGEQLFLLVTRGNARLDNRKCKDELGARPRMLGPDETLELTGHPVGGVCPFGLKTPLPVYLDTSLQAFETVYPAGGSLNTSVEVTTDRLFELVAERWVDLCRLPEETAGTQVSRHQVLHRPDGMEN</sequence>
<organism evidence="2 3">
    <name type="scientific">Sphingomonas limnosediminicola</name>
    <dbReference type="NCBI Taxonomy" id="940133"/>
    <lineage>
        <taxon>Bacteria</taxon>
        <taxon>Pseudomonadati</taxon>
        <taxon>Pseudomonadota</taxon>
        <taxon>Alphaproteobacteria</taxon>
        <taxon>Sphingomonadales</taxon>
        <taxon>Sphingomonadaceae</taxon>
        <taxon>Sphingomonas</taxon>
    </lineage>
</organism>
<dbReference type="EMBL" id="BAABBM010000001">
    <property type="protein sequence ID" value="GAA3890206.1"/>
    <property type="molecule type" value="Genomic_DNA"/>
</dbReference>
<proteinExistence type="predicted"/>
<dbReference type="SUPFAM" id="SSF55826">
    <property type="entry name" value="YbaK/ProRS associated domain"/>
    <property type="match status" value="1"/>
</dbReference>
<evidence type="ECO:0000259" key="1">
    <source>
        <dbReference type="Pfam" id="PF04073"/>
    </source>
</evidence>
<gene>
    <name evidence="2" type="ORF">GCM10022276_06620</name>
</gene>
<dbReference type="PANTHER" id="PTHR30411">
    <property type="entry name" value="CYTOPLASMIC PROTEIN"/>
    <property type="match status" value="1"/>
</dbReference>
<reference evidence="3" key="1">
    <citation type="journal article" date="2019" name="Int. J. Syst. Evol. Microbiol.">
        <title>The Global Catalogue of Microorganisms (GCM) 10K type strain sequencing project: providing services to taxonomists for standard genome sequencing and annotation.</title>
        <authorList>
            <consortium name="The Broad Institute Genomics Platform"/>
            <consortium name="The Broad Institute Genome Sequencing Center for Infectious Disease"/>
            <person name="Wu L."/>
            <person name="Ma J."/>
        </authorList>
    </citation>
    <scope>NUCLEOTIDE SEQUENCE [LARGE SCALE GENOMIC DNA]</scope>
    <source>
        <strain evidence="3">JCM 17543</strain>
    </source>
</reference>
<protein>
    <submittedName>
        <fullName evidence="2">YbaK/EbsC family protein</fullName>
    </submittedName>
</protein>
<comment type="caution">
    <text evidence="2">The sequence shown here is derived from an EMBL/GenBank/DDBJ whole genome shotgun (WGS) entry which is preliminary data.</text>
</comment>
<dbReference type="Proteomes" id="UP001500827">
    <property type="component" value="Unassembled WGS sequence"/>
</dbReference>